<evidence type="ECO:0000313" key="2">
    <source>
        <dbReference type="Proteomes" id="UP001500713"/>
    </source>
</evidence>
<protein>
    <submittedName>
        <fullName evidence="1">Uncharacterized protein</fullName>
    </submittedName>
</protein>
<proteinExistence type="predicted"/>
<dbReference type="EMBL" id="BAAAEM010000002">
    <property type="protein sequence ID" value="GAA0475255.1"/>
    <property type="molecule type" value="Genomic_DNA"/>
</dbReference>
<reference evidence="2" key="1">
    <citation type="journal article" date="2019" name="Int. J. Syst. Evol. Microbiol.">
        <title>The Global Catalogue of Microorganisms (GCM) 10K type strain sequencing project: providing services to taxonomists for standard genome sequencing and annotation.</title>
        <authorList>
            <consortium name="The Broad Institute Genomics Platform"/>
            <consortium name="The Broad Institute Genome Sequencing Center for Infectious Disease"/>
            <person name="Wu L."/>
            <person name="Ma J."/>
        </authorList>
    </citation>
    <scope>NUCLEOTIDE SEQUENCE [LARGE SCALE GENOMIC DNA]</scope>
    <source>
        <strain evidence="2">JCM 14162</strain>
    </source>
</reference>
<gene>
    <name evidence="1" type="ORF">GCM10009096_16130</name>
</gene>
<organism evidence="1 2">
    <name type="scientific">Parasphingorhabdus litoris</name>
    <dbReference type="NCBI Taxonomy" id="394733"/>
    <lineage>
        <taxon>Bacteria</taxon>
        <taxon>Pseudomonadati</taxon>
        <taxon>Pseudomonadota</taxon>
        <taxon>Alphaproteobacteria</taxon>
        <taxon>Sphingomonadales</taxon>
        <taxon>Sphingomonadaceae</taxon>
        <taxon>Parasphingorhabdus</taxon>
    </lineage>
</organism>
<keyword evidence="2" id="KW-1185">Reference proteome</keyword>
<dbReference type="Proteomes" id="UP001500713">
    <property type="component" value="Unassembled WGS sequence"/>
</dbReference>
<accession>A0ABP3KAT9</accession>
<comment type="caution">
    <text evidence="1">The sequence shown here is derived from an EMBL/GenBank/DDBJ whole genome shotgun (WGS) entry which is preliminary data.</text>
</comment>
<sequence>MDEADTGELDDLESRSNPDVGFIGCPRVTSCTTLLIGFYRTQQPSFGKLASAFEDIAQYK</sequence>
<name>A0ABP3KAT9_9SPHN</name>
<evidence type="ECO:0000313" key="1">
    <source>
        <dbReference type="EMBL" id="GAA0475255.1"/>
    </source>
</evidence>